<dbReference type="InParanoid" id="Q6CUB1"/>
<dbReference type="RefSeq" id="XP_452478.1">
    <property type="nucleotide sequence ID" value="XM_452478.1"/>
</dbReference>
<dbReference type="EMBL" id="CR382123">
    <property type="protein sequence ID" value="CAH01329.1"/>
    <property type="molecule type" value="Genomic_DNA"/>
</dbReference>
<reference evidence="2 3" key="1">
    <citation type="journal article" date="2004" name="Nature">
        <title>Genome evolution in yeasts.</title>
        <authorList>
            <consortium name="Genolevures"/>
            <person name="Dujon B."/>
            <person name="Sherman D."/>
            <person name="Fischer G."/>
            <person name="Durrens P."/>
            <person name="Casaregola S."/>
            <person name="Lafontaine I."/>
            <person name="de Montigny J."/>
            <person name="Marck C."/>
            <person name="Neuveglise C."/>
            <person name="Talla E."/>
            <person name="Goffard N."/>
            <person name="Frangeul L."/>
            <person name="Aigle M."/>
            <person name="Anthouard V."/>
            <person name="Babour A."/>
            <person name="Barbe V."/>
            <person name="Barnay S."/>
            <person name="Blanchin S."/>
            <person name="Beckerich J.M."/>
            <person name="Beyne E."/>
            <person name="Bleykasten C."/>
            <person name="Boisrame A."/>
            <person name="Boyer J."/>
            <person name="Cattolico L."/>
            <person name="Confanioleri F."/>
            <person name="de Daruvar A."/>
            <person name="Despons L."/>
            <person name="Fabre E."/>
            <person name="Fairhead C."/>
            <person name="Ferry-Dumazet H."/>
            <person name="Groppi A."/>
            <person name="Hantraye F."/>
            <person name="Hennequin C."/>
            <person name="Jauniaux N."/>
            <person name="Joyet P."/>
            <person name="Kachouri R."/>
            <person name="Kerrest A."/>
            <person name="Koszul R."/>
            <person name="Lemaire M."/>
            <person name="Lesur I."/>
            <person name="Ma L."/>
            <person name="Muller H."/>
            <person name="Nicaud J.M."/>
            <person name="Nikolski M."/>
            <person name="Oztas S."/>
            <person name="Ozier-Kalogeropoulos O."/>
            <person name="Pellenz S."/>
            <person name="Potier S."/>
            <person name="Richard G.F."/>
            <person name="Straub M.L."/>
            <person name="Suleau A."/>
            <person name="Swennene D."/>
            <person name="Tekaia F."/>
            <person name="Wesolowski-Louvel M."/>
            <person name="Westhof E."/>
            <person name="Wirth B."/>
            <person name="Zeniou-Meyer M."/>
            <person name="Zivanovic I."/>
            <person name="Bolotin-Fukuhara M."/>
            <person name="Thierry A."/>
            <person name="Bouchier C."/>
            <person name="Caudron B."/>
            <person name="Scarpelli C."/>
            <person name="Gaillardin C."/>
            <person name="Weissenbach J."/>
            <person name="Wincker P."/>
            <person name="Souciet J.L."/>
        </authorList>
    </citation>
    <scope>NUCLEOTIDE SEQUENCE [LARGE SCALE GENOMIC DNA]</scope>
    <source>
        <strain evidence="3">ATCC 8585 / CBS 2359 / DSM 70799 / NBRC 1267 / NRRL Y-1140 / WM37</strain>
    </source>
</reference>
<protein>
    <submittedName>
        <fullName evidence="2">KLLA0C06292p</fullName>
    </submittedName>
</protein>
<dbReference type="GeneID" id="2892305"/>
<dbReference type="KEGG" id="kla:KLLA0_C06292g"/>
<proteinExistence type="predicted"/>
<sequence length="256" mass="29120">MTEGRRLSNRSSIRNTTHIFNDTSSKTKGTKFKFKNGSGTRQSPNKQHISSSPPILEVQNIADVDTSNTFGQFNRISQPPSKNLNYDTPKINVKLEYHTMQSSKIIYKIDVPISSKSDMEISPVITKLINETHESAEAFKLCNDNRFGYTTLDALPAVLSKYISQNMSVQRLPQRPKTKHLYNRVDQLLAQENQFFSANDSIELSFDGKAMNKNDIFRIVDSFSVAFDDDEYGEDGDDEYVKQPRNILTREVTGVF</sequence>
<dbReference type="Proteomes" id="UP000000598">
    <property type="component" value="Chromosome C"/>
</dbReference>
<evidence type="ECO:0000313" key="3">
    <source>
        <dbReference type="Proteomes" id="UP000000598"/>
    </source>
</evidence>
<dbReference type="HOGENOM" id="CLU_1086122_0_0_1"/>
<name>Q6CUB1_KLULA</name>
<dbReference type="STRING" id="284590.Q6CUB1"/>
<evidence type="ECO:0000313" key="2">
    <source>
        <dbReference type="EMBL" id="CAH01329.1"/>
    </source>
</evidence>
<dbReference type="eggNOG" id="ENOG502S8CK">
    <property type="taxonomic scope" value="Eukaryota"/>
</dbReference>
<keyword evidence="3" id="KW-1185">Reference proteome</keyword>
<evidence type="ECO:0000256" key="1">
    <source>
        <dbReference type="SAM" id="MobiDB-lite"/>
    </source>
</evidence>
<organism evidence="2 3">
    <name type="scientific">Kluyveromyces lactis (strain ATCC 8585 / CBS 2359 / DSM 70799 / NBRC 1267 / NRRL Y-1140 / WM37)</name>
    <name type="common">Yeast</name>
    <name type="synonym">Candida sphaerica</name>
    <dbReference type="NCBI Taxonomy" id="284590"/>
    <lineage>
        <taxon>Eukaryota</taxon>
        <taxon>Fungi</taxon>
        <taxon>Dikarya</taxon>
        <taxon>Ascomycota</taxon>
        <taxon>Saccharomycotina</taxon>
        <taxon>Saccharomycetes</taxon>
        <taxon>Saccharomycetales</taxon>
        <taxon>Saccharomycetaceae</taxon>
        <taxon>Kluyveromyces</taxon>
    </lineage>
</organism>
<accession>Q6CUB1</accession>
<feature type="compositionally biased region" description="Polar residues" evidence="1">
    <location>
        <begin position="9"/>
        <end position="22"/>
    </location>
</feature>
<feature type="compositionally biased region" description="Polar residues" evidence="1">
    <location>
        <begin position="41"/>
        <end position="53"/>
    </location>
</feature>
<dbReference type="AlphaFoldDB" id="Q6CUB1"/>
<dbReference type="PaxDb" id="284590-Q6CUB1"/>
<feature type="region of interest" description="Disordered" evidence="1">
    <location>
        <begin position="1"/>
        <end position="53"/>
    </location>
</feature>
<gene>
    <name evidence="2" type="ORF">KLLA0_C06292g</name>
</gene>